<dbReference type="EMBL" id="CP108057">
    <property type="protein sequence ID" value="WUO50560.1"/>
    <property type="molecule type" value="Genomic_DNA"/>
</dbReference>
<evidence type="ECO:0000313" key="2">
    <source>
        <dbReference type="Proteomes" id="UP001432075"/>
    </source>
</evidence>
<keyword evidence="2" id="KW-1185">Reference proteome</keyword>
<evidence type="ECO:0008006" key="3">
    <source>
        <dbReference type="Google" id="ProtNLM"/>
    </source>
</evidence>
<accession>A0ABZ1RUV9</accession>
<reference evidence="1" key="1">
    <citation type="submission" date="2022-10" db="EMBL/GenBank/DDBJ databases">
        <title>The complete genomes of actinobacterial strains from the NBC collection.</title>
        <authorList>
            <person name="Joergensen T.S."/>
            <person name="Alvarez Arevalo M."/>
            <person name="Sterndorff E.B."/>
            <person name="Faurdal D."/>
            <person name="Vuksanovic O."/>
            <person name="Mourched A.-S."/>
            <person name="Charusanti P."/>
            <person name="Shaw S."/>
            <person name="Blin K."/>
            <person name="Weber T."/>
        </authorList>
    </citation>
    <scope>NUCLEOTIDE SEQUENCE</scope>
    <source>
        <strain evidence="1">NBC_00283</strain>
    </source>
</reference>
<proteinExistence type="predicted"/>
<dbReference type="SUPFAM" id="SSF47113">
    <property type="entry name" value="Histone-fold"/>
    <property type="match status" value="2"/>
</dbReference>
<evidence type="ECO:0000313" key="1">
    <source>
        <dbReference type="EMBL" id="WUO50560.1"/>
    </source>
</evidence>
<sequence>MANSALASTSQAQVRPAVSQVKQVVQERTRRRADKAACIAIAEAAQTLLVALVSRAAEEARRGGAARILPWHIGRAVQSAEFRSSPFFTKTTARAADGTSGGTAKEARRAARAARLDGHVKVNPFRSLVKRTARAHGNVALAAPLVVALSAFVLEAVNQVADTAGEAAAKSDATTITADHVRTAVTDLLAGDLQARALVAIDAALVAEAPGE</sequence>
<protein>
    <recommendedName>
        <fullName evidence="3">Histone H2A</fullName>
    </recommendedName>
</protein>
<dbReference type="InterPro" id="IPR009072">
    <property type="entry name" value="Histone-fold"/>
</dbReference>
<gene>
    <name evidence="1" type="ORF">OHU17_34575</name>
</gene>
<name>A0ABZ1RUV9_9ACTN</name>
<dbReference type="RefSeq" id="WP_328777328.1">
    <property type="nucleotide sequence ID" value="NZ_CP108057.1"/>
</dbReference>
<dbReference type="Proteomes" id="UP001432075">
    <property type="component" value="Chromosome"/>
</dbReference>
<organism evidence="1 2">
    <name type="scientific">Streptomyces goshikiensis</name>
    <dbReference type="NCBI Taxonomy" id="1942"/>
    <lineage>
        <taxon>Bacteria</taxon>
        <taxon>Bacillati</taxon>
        <taxon>Actinomycetota</taxon>
        <taxon>Actinomycetes</taxon>
        <taxon>Kitasatosporales</taxon>
        <taxon>Streptomycetaceae</taxon>
        <taxon>Streptomyces</taxon>
    </lineage>
</organism>